<organism evidence="15 16">
    <name type="scientific">Limulus polyphemus</name>
    <name type="common">Atlantic horseshoe crab</name>
    <dbReference type="NCBI Taxonomy" id="6850"/>
    <lineage>
        <taxon>Eukaryota</taxon>
        <taxon>Metazoa</taxon>
        <taxon>Ecdysozoa</taxon>
        <taxon>Arthropoda</taxon>
        <taxon>Chelicerata</taxon>
        <taxon>Merostomata</taxon>
        <taxon>Xiphosura</taxon>
        <taxon>Limulidae</taxon>
        <taxon>Limulus</taxon>
    </lineage>
</organism>
<dbReference type="SUPFAM" id="SSF82708">
    <property type="entry name" value="R3H domain"/>
    <property type="match status" value="1"/>
</dbReference>
<gene>
    <name evidence="16" type="primary">LOC106478619</name>
</gene>
<evidence type="ECO:0000256" key="5">
    <source>
        <dbReference type="ARBA" id="ARBA00022771"/>
    </source>
</evidence>
<dbReference type="Gene3D" id="3.30.1370.50">
    <property type="entry name" value="R3H-like domain"/>
    <property type="match status" value="1"/>
</dbReference>
<dbReference type="InterPro" id="IPR019787">
    <property type="entry name" value="Znf_PHD-finger"/>
</dbReference>
<feature type="region of interest" description="Disordered" evidence="11">
    <location>
        <begin position="332"/>
        <end position="388"/>
    </location>
</feature>
<dbReference type="SMART" id="SM00184">
    <property type="entry name" value="RING"/>
    <property type="match status" value="1"/>
</dbReference>
<dbReference type="Proteomes" id="UP000694941">
    <property type="component" value="Unplaced"/>
</dbReference>
<dbReference type="SMART" id="SM00438">
    <property type="entry name" value="ZnF_NFX"/>
    <property type="match status" value="4"/>
</dbReference>
<dbReference type="SMART" id="SM00393">
    <property type="entry name" value="R3H"/>
    <property type="match status" value="1"/>
</dbReference>
<proteinExistence type="inferred from homology"/>
<evidence type="ECO:0000256" key="11">
    <source>
        <dbReference type="SAM" id="MobiDB-lite"/>
    </source>
</evidence>
<feature type="compositionally biased region" description="Polar residues" evidence="11">
    <location>
        <begin position="475"/>
        <end position="491"/>
    </location>
</feature>
<keyword evidence="15" id="KW-1185">Reference proteome</keyword>
<keyword evidence="3" id="KW-0479">Metal-binding</keyword>
<evidence type="ECO:0000313" key="16">
    <source>
        <dbReference type="RefSeq" id="XP_022237953.1"/>
    </source>
</evidence>
<dbReference type="PANTHER" id="PTHR12360">
    <property type="entry name" value="NUCLEAR TRANSCRIPTION FACTOR, X-BOX BINDING 1 NFX1"/>
    <property type="match status" value="1"/>
</dbReference>
<sequence length="1050" mass="120082">MNETKTSSIMYSGENLQHFQGPYSRIQEAGENIRLAHNVLLSTENYVLTGSYPVASTSFVNMSYNYDKFSGFTQNPVATCNSNASYYDVNLYQYVRDYQFAGGFVSVPNVYTPWYTNNQYEEASMTTQASGTQHFFDPRTCQSNDINQSGQFSGRNYVRKNSRINQIRKTNQQWDSKRTNEGASNRSINSDRSLSSQSTNNNNNELQMSELSERQQSVKSESSEIGPRSAESLFSEAMHAEAKCDNCSSKSNAELEESSKGYRMKNKHVGINTERESKNESNKKKGVFLAVRNRRENDRTSNELIERNITHECNNCEKINQKSDSFQQYQTKGLSQSEVFPKKETRKNKKISDLETREENITNSDVKRGNNHRTREHDHTSKKREENRNTNWYPVANSSERARYKTYDNHIEHVRKNLGMENETKCGKNWRSKKWKTSDAWTGDNWGKNKNFFSEKHSRKVMSEKSPHHLDDAYNQRTGKKTSSSEMSQSLQILSENASKKNDDHEYQSNHHRKKYKGKLYLKTKGLKGSQSVCNEDDATQRDLLTDQLQHGKYECMVCCEKVRVDDAVWSCINCFHVFHLRCIRKWARSPAAIVAESSWRCPACQNLTQKVPNQYFCFCGKVRDPKWNLYDIPHSCGDMCGKQRLMSSCQHCCTLQCHPGPCPPCTMMVSRKCECEKTEKKVRCNQSESLMCSGVCNKHLNCKLHKCSQQCHAGSCPPCQVELEQIIIVCLLQKRNIHCFLPGISCGRPCNKILSCGHHCCQRVCHQGSCEKEDFKCLQSCSVSRTVCQHPCGSLCHDGPCPETVCKALITVTCPCGFRKEKNTCGDSGIGFKQLSASLLATKMHDIQSGQSVDISDLYGNSKINKFSRLECNEECAVRERNHRIALALQISNPDLSSKPGPPNYSNFLKEETKKNISFVTIVYEKLTELVELARQSKNKSRSHSFSSMNKTQRQVIHELAEFFGCETQSFDNEPYRNVVITAFRNRSFLPFVSVMSVIQREMGQRKGPTPVGYKKREMFSSPDINSSTTKPSQQIFRESQIDYFDFTS</sequence>
<keyword evidence="4" id="KW-0677">Repeat</keyword>
<dbReference type="GeneID" id="106478619"/>
<evidence type="ECO:0000256" key="10">
    <source>
        <dbReference type="PROSITE-ProRule" id="PRU00175"/>
    </source>
</evidence>
<feature type="compositionally biased region" description="Low complexity" evidence="11">
    <location>
        <begin position="193"/>
        <end position="210"/>
    </location>
</feature>
<keyword evidence="5 10" id="KW-0863">Zinc-finger</keyword>
<feature type="compositionally biased region" description="Basic and acidic residues" evidence="11">
    <location>
        <begin position="457"/>
        <end position="474"/>
    </location>
</feature>
<feature type="domain" description="R3H" evidence="14">
    <location>
        <begin position="922"/>
        <end position="986"/>
    </location>
</feature>
<dbReference type="PROSITE" id="PS50016">
    <property type="entry name" value="ZF_PHD_2"/>
    <property type="match status" value="1"/>
</dbReference>
<reference evidence="16" key="1">
    <citation type="submission" date="2025-08" db="UniProtKB">
        <authorList>
            <consortium name="RefSeq"/>
        </authorList>
    </citation>
    <scope>IDENTIFICATION</scope>
    <source>
        <tissue evidence="16">Muscle</tissue>
    </source>
</reference>
<comment type="similarity">
    <text evidence="2">Belongs to the NFX1 family.</text>
</comment>
<evidence type="ECO:0000256" key="3">
    <source>
        <dbReference type="ARBA" id="ARBA00022723"/>
    </source>
</evidence>
<dbReference type="InterPro" id="IPR001841">
    <property type="entry name" value="Znf_RING"/>
</dbReference>
<evidence type="ECO:0000256" key="4">
    <source>
        <dbReference type="ARBA" id="ARBA00022737"/>
    </source>
</evidence>
<keyword evidence="8" id="KW-0804">Transcription</keyword>
<evidence type="ECO:0000256" key="2">
    <source>
        <dbReference type="ARBA" id="ARBA00007269"/>
    </source>
</evidence>
<feature type="region of interest" description="Disordered" evidence="11">
    <location>
        <begin position="129"/>
        <end position="230"/>
    </location>
</feature>
<dbReference type="InterPro" id="IPR001374">
    <property type="entry name" value="R3H_dom"/>
</dbReference>
<dbReference type="SUPFAM" id="SSF57850">
    <property type="entry name" value="RING/U-box"/>
    <property type="match status" value="1"/>
</dbReference>
<dbReference type="PANTHER" id="PTHR12360:SF12">
    <property type="entry name" value="TRANSCRIPTIONAL REPRESSOR NF-X1"/>
    <property type="match status" value="1"/>
</dbReference>
<dbReference type="InterPro" id="IPR036867">
    <property type="entry name" value="R3H_dom_sf"/>
</dbReference>
<dbReference type="InterPro" id="IPR000967">
    <property type="entry name" value="Znf_NFX1"/>
</dbReference>
<feature type="region of interest" description="Disordered" evidence="11">
    <location>
        <begin position="457"/>
        <end position="491"/>
    </location>
</feature>
<dbReference type="InterPro" id="IPR034078">
    <property type="entry name" value="NFX1_fam"/>
</dbReference>
<evidence type="ECO:0000259" key="12">
    <source>
        <dbReference type="PROSITE" id="PS50016"/>
    </source>
</evidence>
<feature type="domain" description="RING-type" evidence="13">
    <location>
        <begin position="556"/>
        <end position="606"/>
    </location>
</feature>
<feature type="compositionally biased region" description="Polar residues" evidence="11">
    <location>
        <begin position="140"/>
        <end position="154"/>
    </location>
</feature>
<keyword evidence="6" id="KW-0862">Zinc</keyword>
<dbReference type="PROSITE" id="PS51061">
    <property type="entry name" value="R3H"/>
    <property type="match status" value="1"/>
</dbReference>
<evidence type="ECO:0000259" key="13">
    <source>
        <dbReference type="PROSITE" id="PS50089"/>
    </source>
</evidence>
<feature type="compositionally biased region" description="Basic and acidic residues" evidence="11">
    <location>
        <begin position="350"/>
        <end position="388"/>
    </location>
</feature>
<evidence type="ECO:0000313" key="15">
    <source>
        <dbReference type="Proteomes" id="UP000694941"/>
    </source>
</evidence>
<evidence type="ECO:0000256" key="9">
    <source>
        <dbReference type="ARBA" id="ARBA00023242"/>
    </source>
</evidence>
<feature type="compositionally biased region" description="Polar residues" evidence="11">
    <location>
        <begin position="163"/>
        <end position="174"/>
    </location>
</feature>
<dbReference type="CDD" id="cd06008">
    <property type="entry name" value="NF-X1-zinc-finger"/>
    <property type="match status" value="3"/>
</dbReference>
<evidence type="ECO:0000256" key="6">
    <source>
        <dbReference type="ARBA" id="ARBA00022833"/>
    </source>
</evidence>
<evidence type="ECO:0000256" key="1">
    <source>
        <dbReference type="ARBA" id="ARBA00004123"/>
    </source>
</evidence>
<keyword evidence="7" id="KW-0805">Transcription regulation</keyword>
<comment type="subcellular location">
    <subcellularLocation>
        <location evidence="1">Nucleus</location>
    </subcellularLocation>
</comment>
<dbReference type="PROSITE" id="PS50089">
    <property type="entry name" value="ZF_RING_2"/>
    <property type="match status" value="1"/>
</dbReference>
<keyword evidence="9" id="KW-0539">Nucleus</keyword>
<evidence type="ECO:0000256" key="8">
    <source>
        <dbReference type="ARBA" id="ARBA00023163"/>
    </source>
</evidence>
<dbReference type="Pfam" id="PF01424">
    <property type="entry name" value="R3H"/>
    <property type="match status" value="1"/>
</dbReference>
<name>A0ABM1S2U8_LIMPO</name>
<dbReference type="CDD" id="cd16696">
    <property type="entry name" value="RING-CH-C4HC3_NFX1"/>
    <property type="match status" value="1"/>
</dbReference>
<accession>A0ABM1S2U8</accession>
<dbReference type="RefSeq" id="XP_022237953.1">
    <property type="nucleotide sequence ID" value="XM_022382245.1"/>
</dbReference>
<protein>
    <submittedName>
        <fullName evidence="16">Transcriptional repressor NF-X1-like</fullName>
    </submittedName>
</protein>
<feature type="compositionally biased region" description="Polar residues" evidence="11">
    <location>
        <begin position="181"/>
        <end position="192"/>
    </location>
</feature>
<evidence type="ECO:0000256" key="7">
    <source>
        <dbReference type="ARBA" id="ARBA00023015"/>
    </source>
</evidence>
<evidence type="ECO:0000259" key="14">
    <source>
        <dbReference type="PROSITE" id="PS51061"/>
    </source>
</evidence>
<feature type="domain" description="PHD-type" evidence="12">
    <location>
        <begin position="553"/>
        <end position="608"/>
    </location>
</feature>